<gene>
    <name evidence="1" type="ordered locus">Tph_c06200</name>
</gene>
<dbReference type="eggNOG" id="ENOG502Z9YM">
    <property type="taxonomic scope" value="Bacteria"/>
</dbReference>
<dbReference type="OrthoDB" id="1723577at2"/>
<dbReference type="KEGG" id="tpz:Tph_c06200"/>
<protein>
    <submittedName>
        <fullName evidence="1">Uncharacterized protein</fullName>
    </submittedName>
</protein>
<proteinExistence type="predicted"/>
<sequence length="269" mass="31222">MHNINPRLKFWNKYFAAAVLTVLLAGMSIAIYPEKKNLRAQEYSTTQDALQCTGKFIRSHKDLLHRAAQSLKNFEQPEDQIVAWIEGIPLTVGELEFRDGLRKSINPSSYSQVAFNILAEEKILLNEAVKRNVIPTSKEINEFLAKEKEEYGSNPDYRSDVDLLIKEWGISEAEYWEDYEWYNAFRIIMIDKLYKDVIKEAVTAGLLPKEDNLKNSDISIATAVQQKQKAKESYWNRFKLELKRGAKVRVNKDLPSLELKLDPEKWYLS</sequence>
<dbReference type="AlphaFoldDB" id="K4LFK9"/>
<dbReference type="RefSeq" id="WP_015049775.1">
    <property type="nucleotide sequence ID" value="NC_018870.1"/>
</dbReference>
<dbReference type="HOGENOM" id="CLU_1034181_0_0_9"/>
<reference evidence="1 2" key="1">
    <citation type="journal article" date="2012" name="BMC Genomics">
        <title>Genome-guided analysis of physiological and morphological traits of the fermentative acetate oxidizer Thermacetogenium phaeum.</title>
        <authorList>
            <person name="Oehler D."/>
            <person name="Poehlein A."/>
            <person name="Leimbach A."/>
            <person name="Muller N."/>
            <person name="Daniel R."/>
            <person name="Gottschalk G."/>
            <person name="Schink B."/>
        </authorList>
    </citation>
    <scope>NUCLEOTIDE SEQUENCE [LARGE SCALE GENOMIC DNA]</scope>
    <source>
        <strain evidence="2">ATCC BAA-254 / DSM 26808 / PB</strain>
    </source>
</reference>
<dbReference type="EMBL" id="CP003732">
    <property type="protein sequence ID" value="AFV10857.1"/>
    <property type="molecule type" value="Genomic_DNA"/>
</dbReference>
<evidence type="ECO:0000313" key="1">
    <source>
        <dbReference type="EMBL" id="AFV10857.1"/>
    </source>
</evidence>
<dbReference type="SUPFAM" id="SSF109998">
    <property type="entry name" value="Triger factor/SurA peptide-binding domain-like"/>
    <property type="match status" value="1"/>
</dbReference>
<name>K4LFK9_THEPS</name>
<keyword evidence="2" id="KW-1185">Reference proteome</keyword>
<evidence type="ECO:0000313" key="2">
    <source>
        <dbReference type="Proteomes" id="UP000000467"/>
    </source>
</evidence>
<dbReference type="Proteomes" id="UP000000467">
    <property type="component" value="Chromosome"/>
</dbReference>
<dbReference type="InterPro" id="IPR027304">
    <property type="entry name" value="Trigger_fact/SurA_dom_sf"/>
</dbReference>
<organism evidence="1 2">
    <name type="scientific">Thermacetogenium phaeum (strain ATCC BAA-254 / DSM 26808 / PB)</name>
    <dbReference type="NCBI Taxonomy" id="1089553"/>
    <lineage>
        <taxon>Bacteria</taxon>
        <taxon>Bacillati</taxon>
        <taxon>Bacillota</taxon>
        <taxon>Clostridia</taxon>
        <taxon>Thermoanaerobacterales</taxon>
        <taxon>Thermoanaerobacteraceae</taxon>
        <taxon>Thermacetogenium</taxon>
    </lineage>
</organism>
<accession>K4LFK9</accession>